<dbReference type="FunFam" id="3.40.640.10:FF:000012">
    <property type="entry name" value="alanine aminotransferase 2"/>
    <property type="match status" value="1"/>
</dbReference>
<reference evidence="9" key="1">
    <citation type="submission" date="2021-01" db="EMBL/GenBank/DDBJ databases">
        <authorList>
            <person name="Corre E."/>
            <person name="Pelletier E."/>
            <person name="Niang G."/>
            <person name="Scheremetjew M."/>
            <person name="Finn R."/>
            <person name="Kale V."/>
            <person name="Holt S."/>
            <person name="Cochrane G."/>
            <person name="Meng A."/>
            <person name="Brown T."/>
            <person name="Cohen L."/>
        </authorList>
    </citation>
    <scope>NUCLEOTIDE SEQUENCE</scope>
    <source>
        <strain evidence="9">CCMP1510</strain>
    </source>
</reference>
<feature type="domain" description="Aminotransferase class I/classII large" evidence="8">
    <location>
        <begin position="119"/>
        <end position="489"/>
    </location>
</feature>
<dbReference type="PANTHER" id="PTHR11751">
    <property type="entry name" value="ALANINE AMINOTRANSFERASE"/>
    <property type="match status" value="1"/>
</dbReference>
<organism evidence="9">
    <name type="scientific">Aureoumbra lagunensis</name>
    <dbReference type="NCBI Taxonomy" id="44058"/>
    <lineage>
        <taxon>Eukaryota</taxon>
        <taxon>Sar</taxon>
        <taxon>Stramenopiles</taxon>
        <taxon>Ochrophyta</taxon>
        <taxon>Pelagophyceae</taxon>
        <taxon>Pelagomonadales</taxon>
        <taxon>Aureoumbra</taxon>
    </lineage>
</organism>
<dbReference type="Gene3D" id="3.90.1150.10">
    <property type="entry name" value="Aspartate Aminotransferase, domain 1"/>
    <property type="match status" value="1"/>
</dbReference>
<dbReference type="InterPro" id="IPR004839">
    <property type="entry name" value="Aminotransferase_I/II_large"/>
</dbReference>
<keyword evidence="3" id="KW-0032">Aminotransferase</keyword>
<evidence type="ECO:0000256" key="5">
    <source>
        <dbReference type="ARBA" id="ARBA00022898"/>
    </source>
</evidence>
<evidence type="ECO:0000259" key="8">
    <source>
        <dbReference type="Pfam" id="PF00155"/>
    </source>
</evidence>
<dbReference type="GO" id="GO:0030170">
    <property type="term" value="F:pyridoxal phosphate binding"/>
    <property type="evidence" value="ECO:0007669"/>
    <property type="project" value="InterPro"/>
</dbReference>
<feature type="compositionally biased region" description="Polar residues" evidence="7">
    <location>
        <begin position="516"/>
        <end position="539"/>
    </location>
</feature>
<dbReference type="GO" id="GO:0042853">
    <property type="term" value="P:L-alanine catabolic process"/>
    <property type="evidence" value="ECO:0007669"/>
    <property type="project" value="UniProtKB-UniPathway"/>
</dbReference>
<keyword evidence="5" id="KW-0663">Pyridoxal phosphate</keyword>
<dbReference type="GO" id="GO:0004021">
    <property type="term" value="F:L-alanine:2-oxoglutarate aminotransferase activity"/>
    <property type="evidence" value="ECO:0007669"/>
    <property type="project" value="TreeGrafter"/>
</dbReference>
<comment type="similarity">
    <text evidence="6">Belongs to the class-I pyridoxal-phosphate-dependent aminotransferase family. Alanine aminotransferase subfamily.</text>
</comment>
<comment type="cofactor">
    <cofactor evidence="1">
        <name>pyridoxal 5'-phosphate</name>
        <dbReference type="ChEBI" id="CHEBI:597326"/>
    </cofactor>
</comment>
<proteinExistence type="inferred from homology"/>
<comment type="subunit">
    <text evidence="2">Homodimer.</text>
</comment>
<evidence type="ECO:0000256" key="1">
    <source>
        <dbReference type="ARBA" id="ARBA00001933"/>
    </source>
</evidence>
<protein>
    <recommendedName>
        <fullName evidence="8">Aminotransferase class I/classII large domain-containing protein</fullName>
    </recommendedName>
</protein>
<dbReference type="CDD" id="cd00609">
    <property type="entry name" value="AAT_like"/>
    <property type="match status" value="1"/>
</dbReference>
<dbReference type="InterPro" id="IPR015422">
    <property type="entry name" value="PyrdxlP-dep_Trfase_small"/>
</dbReference>
<dbReference type="Pfam" id="PF00155">
    <property type="entry name" value="Aminotran_1_2"/>
    <property type="match status" value="1"/>
</dbReference>
<dbReference type="InterPro" id="IPR015424">
    <property type="entry name" value="PyrdxlP-dep_Trfase"/>
</dbReference>
<dbReference type="AlphaFoldDB" id="A0A7S3JTD7"/>
<gene>
    <name evidence="9" type="ORF">ALAG00032_LOCUS2698</name>
</gene>
<dbReference type="UniPathway" id="UPA00528">
    <property type="reaction ID" value="UER00586"/>
</dbReference>
<sequence length="539" mass="59545">MQFVPTNSQLLERSMSMIARAGIARFGNVILMRKISMNPAVQQAKYAVRGAILERAMEIEKDLLNPETASKWPFEKIVRCNIGNPQALGQRAPKFSRHVLSLLMNPELIGKNLYSQEAEERAQAYLAQVSGNSIGAYSDSKGIKLVREEVADFIYKRDGFECDPDNIYITDGASTAIKRVVSLLMTGDSSDALFLPFPQYPLYSALVSLSGGVAAPYYLTEGDWSINSHELEINYQAAIDQGKKPRAFVFLNPGNPSGATMNRQAIETIIRFCQDKKLPLLADEVYQDNIYHGPSFISARKVVHELGAHDLPLFSFHSISKGFTGECGLRGGYMEVTNLDNEFKAQISKLANMSLCSNVPGQIAVGLMVNPPSSEIEAHNYKTQRDEILASLKRRSEIVADTLNALPGISCPRAQGALYVFPSIQVPKRAVLAAKQKNIAPDLFYCIRMLEATGLVTVPGSGFGQREGTFHFRSSFLPSESDIHDVMKRLETFHLTFLDEFADEQELQQLHSQSSPTAENESLSFNLVNDTPTSASARA</sequence>
<dbReference type="InterPro" id="IPR045088">
    <property type="entry name" value="ALAT1/2-like"/>
</dbReference>
<dbReference type="SUPFAM" id="SSF53383">
    <property type="entry name" value="PLP-dependent transferases"/>
    <property type="match status" value="1"/>
</dbReference>
<dbReference type="PANTHER" id="PTHR11751:SF29">
    <property type="entry name" value="ALANINE TRANSAMINASE"/>
    <property type="match status" value="1"/>
</dbReference>
<evidence type="ECO:0000256" key="6">
    <source>
        <dbReference type="ARBA" id="ARBA00025785"/>
    </source>
</evidence>
<dbReference type="Gene3D" id="1.10.287.1970">
    <property type="match status" value="1"/>
</dbReference>
<feature type="region of interest" description="Disordered" evidence="7">
    <location>
        <begin position="509"/>
        <end position="539"/>
    </location>
</feature>
<evidence type="ECO:0000313" key="9">
    <source>
        <dbReference type="EMBL" id="CAE0361964.1"/>
    </source>
</evidence>
<evidence type="ECO:0000256" key="3">
    <source>
        <dbReference type="ARBA" id="ARBA00022576"/>
    </source>
</evidence>
<evidence type="ECO:0000256" key="4">
    <source>
        <dbReference type="ARBA" id="ARBA00022679"/>
    </source>
</evidence>
<evidence type="ECO:0000256" key="2">
    <source>
        <dbReference type="ARBA" id="ARBA00011738"/>
    </source>
</evidence>
<evidence type="ECO:0000256" key="7">
    <source>
        <dbReference type="SAM" id="MobiDB-lite"/>
    </source>
</evidence>
<accession>A0A7S3JTD7</accession>
<dbReference type="InterPro" id="IPR015421">
    <property type="entry name" value="PyrdxlP-dep_Trfase_major"/>
</dbReference>
<dbReference type="FunFam" id="3.90.1150.10:FF:000151">
    <property type="entry name" value="Alanine aminotransferase 2"/>
    <property type="match status" value="1"/>
</dbReference>
<name>A0A7S3JTD7_9STRA</name>
<keyword evidence="4" id="KW-0808">Transferase</keyword>
<dbReference type="Gene3D" id="3.40.640.10">
    <property type="entry name" value="Type I PLP-dependent aspartate aminotransferase-like (Major domain)"/>
    <property type="match status" value="1"/>
</dbReference>
<dbReference type="EMBL" id="HBIJ01003797">
    <property type="protein sequence ID" value="CAE0361964.1"/>
    <property type="molecule type" value="Transcribed_RNA"/>
</dbReference>